<name>A0A0G3XE49_9SPHN</name>
<dbReference type="RefSeq" id="WP_047819575.1">
    <property type="nucleotide sequence ID" value="NZ_CP011770.1"/>
</dbReference>
<protein>
    <submittedName>
        <fullName evidence="1">Uncharacterized protein</fullName>
    </submittedName>
</protein>
<gene>
    <name evidence="1" type="ORF">AB433_01000</name>
</gene>
<reference evidence="1 2" key="1">
    <citation type="submission" date="2015-06" db="EMBL/GenBank/DDBJ databases">
        <authorList>
            <person name="Zeng Y."/>
            <person name="Huang Y."/>
        </authorList>
    </citation>
    <scope>NUCLEOTIDE SEQUENCE [LARGE SCALE GENOMIC DNA]</scope>
    <source>
        <strain evidence="1 2">PQ-2</strain>
    </source>
</reference>
<evidence type="ECO:0000313" key="1">
    <source>
        <dbReference type="EMBL" id="AKM08879.1"/>
    </source>
</evidence>
<sequence length="84" mass="9229">MIRKRMIAADRKLGRFWARVCGTVFLMIGLFALISLIDSQGFSVTTHWPGLAIAGLFFLAAVGCFRSRAGLADTLSDNLPGKRR</sequence>
<dbReference type="OrthoDB" id="7433342at2"/>
<dbReference type="AlphaFoldDB" id="A0A0G3XE49"/>
<proteinExistence type="predicted"/>
<dbReference type="PATRIC" id="fig|1348774.3.peg.214"/>
<keyword evidence="2" id="KW-1185">Reference proteome</keyword>
<dbReference type="KEGG" id="cna:AB433_01000"/>
<dbReference type="Proteomes" id="UP000035287">
    <property type="component" value="Chromosome"/>
</dbReference>
<dbReference type="STRING" id="1348774.AB433_01000"/>
<evidence type="ECO:0000313" key="2">
    <source>
        <dbReference type="Proteomes" id="UP000035287"/>
    </source>
</evidence>
<accession>A0A0G3XE49</accession>
<dbReference type="EMBL" id="CP011770">
    <property type="protein sequence ID" value="AKM08879.1"/>
    <property type="molecule type" value="Genomic_DNA"/>
</dbReference>
<organism evidence="1 2">
    <name type="scientific">Croceicoccus naphthovorans</name>
    <dbReference type="NCBI Taxonomy" id="1348774"/>
    <lineage>
        <taxon>Bacteria</taxon>
        <taxon>Pseudomonadati</taxon>
        <taxon>Pseudomonadota</taxon>
        <taxon>Alphaproteobacteria</taxon>
        <taxon>Sphingomonadales</taxon>
        <taxon>Erythrobacteraceae</taxon>
        <taxon>Croceicoccus</taxon>
    </lineage>
</organism>